<feature type="transmembrane region" description="Helical" evidence="1">
    <location>
        <begin position="172"/>
        <end position="202"/>
    </location>
</feature>
<dbReference type="Proteomes" id="UP001403385">
    <property type="component" value="Unassembled WGS sequence"/>
</dbReference>
<sequence>MNNSLKEKEIILRRKRDFGEKINATFAFISRNFAPLYKSILFILGPIIAITGASFGLLMQKISNPETLLDGLDSNSIEDFYFGLFQMKEILGMMFFGSIGYIIAICLIYGYLKLYLNGERDISTEMVWGEIKGNFLKVLISVLGLFLFTLFISFILIFIFGIMITVTGAEDIGLILLLVFLFFGVFIYLITSIAFIFVAQVIENIGFLQAIGRSFKLIQNHWWSSLGFFVILSLITSCTSYIFQLPMQIVNMINTFHTIQNMEQGMNGSQLPDFLMIFFGILTNLGTYATLPILYIGIAFQYFNLVEHKDQTGLKEQISAFGTLTDDEEEEEEY</sequence>
<evidence type="ECO:0000256" key="1">
    <source>
        <dbReference type="SAM" id="Phobius"/>
    </source>
</evidence>
<dbReference type="AlphaFoldDB" id="A0AAW9S8B9"/>
<keyword evidence="1" id="KW-0472">Membrane</keyword>
<name>A0AAW9S8B9_9BACT</name>
<proteinExistence type="predicted"/>
<keyword evidence="1" id="KW-1133">Transmembrane helix</keyword>
<reference evidence="2 3" key="1">
    <citation type="submission" date="2024-04" db="EMBL/GenBank/DDBJ databases">
        <title>Novel genus in family Flammeovirgaceae.</title>
        <authorList>
            <person name="Nguyen T.H."/>
            <person name="Vuong T.Q."/>
            <person name="Le H."/>
            <person name="Kim S.-G."/>
        </authorList>
    </citation>
    <scope>NUCLEOTIDE SEQUENCE [LARGE SCALE GENOMIC DNA]</scope>
    <source>
        <strain evidence="2 3">JCM 23209</strain>
    </source>
</reference>
<feature type="transmembrane region" description="Helical" evidence="1">
    <location>
        <begin position="274"/>
        <end position="300"/>
    </location>
</feature>
<dbReference type="EMBL" id="JBDKWZ010000006">
    <property type="protein sequence ID" value="MEN7548614.1"/>
    <property type="molecule type" value="Genomic_DNA"/>
</dbReference>
<gene>
    <name evidence="2" type="ORF">AAG747_11880</name>
</gene>
<protein>
    <submittedName>
        <fullName evidence="2">Uncharacterized protein</fullName>
    </submittedName>
</protein>
<comment type="caution">
    <text evidence="2">The sequence shown here is derived from an EMBL/GenBank/DDBJ whole genome shotgun (WGS) entry which is preliminary data.</text>
</comment>
<feature type="transmembrane region" description="Helical" evidence="1">
    <location>
        <begin position="222"/>
        <end position="243"/>
    </location>
</feature>
<feature type="transmembrane region" description="Helical" evidence="1">
    <location>
        <begin position="135"/>
        <end position="166"/>
    </location>
</feature>
<evidence type="ECO:0000313" key="2">
    <source>
        <dbReference type="EMBL" id="MEN7548614.1"/>
    </source>
</evidence>
<evidence type="ECO:0000313" key="3">
    <source>
        <dbReference type="Proteomes" id="UP001403385"/>
    </source>
</evidence>
<feature type="transmembrane region" description="Helical" evidence="1">
    <location>
        <begin position="90"/>
        <end position="114"/>
    </location>
</feature>
<organism evidence="2 3">
    <name type="scientific">Rapidithrix thailandica</name>
    <dbReference type="NCBI Taxonomy" id="413964"/>
    <lineage>
        <taxon>Bacteria</taxon>
        <taxon>Pseudomonadati</taxon>
        <taxon>Bacteroidota</taxon>
        <taxon>Cytophagia</taxon>
        <taxon>Cytophagales</taxon>
        <taxon>Flammeovirgaceae</taxon>
        <taxon>Rapidithrix</taxon>
    </lineage>
</organism>
<dbReference type="RefSeq" id="WP_346821392.1">
    <property type="nucleotide sequence ID" value="NZ_JBDKWZ010000006.1"/>
</dbReference>
<feature type="transmembrane region" description="Helical" evidence="1">
    <location>
        <begin position="40"/>
        <end position="59"/>
    </location>
</feature>
<keyword evidence="1" id="KW-0812">Transmembrane</keyword>
<keyword evidence="3" id="KW-1185">Reference proteome</keyword>
<accession>A0AAW9S8B9</accession>